<sequence>MEKLFNPQKVAVVGVSPAEDNLGRFIMWNLINFSFSGEIVPFGRKEGYVFGHRIRTLEEIPEDLDVACILVPAPKVPETIRLFHEKATVKRFVVYTGGFSEYGEQGEAFEREIRNYAAQNNILLVGPNCLGIMNVKNGFVIPFVKLNHQLIKRGNVAIIAQSGGVALSHLNLISEEGIGSSITVSIGNKMVLNEVHYLNYLAQDPDTKVILLYLESIANGRKFYEALKSCPKPVIVHKANITEASRKIAKFHTASLAVKDELLTAAIKQAGKLRVYSIDEALLALKACELPPLKGNKIAILSRSGGEGVILADAAGLNGFALPEYPEEITNFVKTRSRAKVIRPTNPLDLGDLFDIPAYWEVTEKIAQLDMYHGIVFSSQFFHEEWVYVPKLLTKLREISETYQKPIAVYVGGEKRDLIETKSQGIIPIFNSPEAVVKALKISLMLNR</sequence>
<feature type="domain" description="CoA-binding" evidence="4">
    <location>
        <begin position="4"/>
        <end position="99"/>
    </location>
</feature>
<gene>
    <name evidence="5" type="ORF">TST_1091</name>
</gene>
<dbReference type="Pfam" id="PF13607">
    <property type="entry name" value="Succ_CoA_lig"/>
    <property type="match status" value="1"/>
</dbReference>
<dbReference type="GO" id="GO:0016874">
    <property type="term" value="F:ligase activity"/>
    <property type="evidence" value="ECO:0007669"/>
    <property type="project" value="UniProtKB-KW"/>
</dbReference>
<evidence type="ECO:0000313" key="5">
    <source>
        <dbReference type="EMBL" id="BAT71885.1"/>
    </source>
</evidence>
<proteinExistence type="predicted"/>
<dbReference type="Gene3D" id="3.40.50.720">
    <property type="entry name" value="NAD(P)-binding Rossmann-like Domain"/>
    <property type="match status" value="1"/>
</dbReference>
<dbReference type="InterPro" id="IPR003781">
    <property type="entry name" value="CoA-bd"/>
</dbReference>
<evidence type="ECO:0000256" key="3">
    <source>
        <dbReference type="ARBA" id="ARBA00022840"/>
    </source>
</evidence>
<keyword evidence="3" id="KW-0067">ATP-binding</keyword>
<dbReference type="SUPFAM" id="SSF51735">
    <property type="entry name" value="NAD(P)-binding Rossmann-fold domains"/>
    <property type="match status" value="1"/>
</dbReference>
<dbReference type="Pfam" id="PF13380">
    <property type="entry name" value="CoA_binding_2"/>
    <property type="match status" value="1"/>
</dbReference>
<dbReference type="OrthoDB" id="9807426at2"/>
<dbReference type="InterPro" id="IPR036291">
    <property type="entry name" value="NAD(P)-bd_dom_sf"/>
</dbReference>
<protein>
    <submittedName>
        <fullName evidence="5">CoA-binding domain-containing protein</fullName>
    </submittedName>
</protein>
<dbReference type="PANTHER" id="PTHR43334">
    <property type="entry name" value="ACETATE--COA LIGASE [ADP-FORMING]"/>
    <property type="match status" value="1"/>
</dbReference>
<dbReference type="AlphaFoldDB" id="A0A0S3QU72"/>
<name>A0A0S3QU72_THET7</name>
<keyword evidence="1" id="KW-0436">Ligase</keyword>
<dbReference type="SMART" id="SM00881">
    <property type="entry name" value="CoA_binding"/>
    <property type="match status" value="1"/>
</dbReference>
<dbReference type="Proteomes" id="UP000063234">
    <property type="component" value="Chromosome"/>
</dbReference>
<accession>A0A0S3QU72</accession>
<evidence type="ECO:0000256" key="1">
    <source>
        <dbReference type="ARBA" id="ARBA00022598"/>
    </source>
</evidence>
<dbReference type="STRING" id="1298851.TST_1091"/>
<dbReference type="EMBL" id="AP013035">
    <property type="protein sequence ID" value="BAT71885.1"/>
    <property type="molecule type" value="Genomic_DNA"/>
</dbReference>
<dbReference type="RefSeq" id="WP_068549876.1">
    <property type="nucleotide sequence ID" value="NZ_AP013035.1"/>
</dbReference>
<reference evidence="6" key="1">
    <citation type="journal article" date="2018" name="Science">
        <title>A primordial and reversible TCA cycle in a facultatively chemolithoautotrophic thermophile.</title>
        <authorList>
            <person name="Nunoura T."/>
            <person name="Chikaraishi Y."/>
            <person name="Izaki R."/>
            <person name="Suwa T."/>
            <person name="Sato T."/>
            <person name="Harada T."/>
            <person name="Mori K."/>
            <person name="Kato Y."/>
            <person name="Miyazaki M."/>
            <person name="Shimamura S."/>
            <person name="Yanagawa K."/>
            <person name="Shuto A."/>
            <person name="Ohkouchi N."/>
            <person name="Fujita N."/>
            <person name="Takaki Y."/>
            <person name="Atomi H."/>
            <person name="Takai K."/>
        </authorList>
    </citation>
    <scope>NUCLEOTIDE SEQUENCE [LARGE SCALE GENOMIC DNA]</scope>
    <source>
        <strain evidence="6">DSM 17441 / JCM 13301 / NBRC 103674 / ABI70S6</strain>
    </source>
</reference>
<dbReference type="InterPro" id="IPR016102">
    <property type="entry name" value="Succinyl-CoA_synth-like"/>
</dbReference>
<keyword evidence="2" id="KW-0547">Nucleotide-binding</keyword>
<keyword evidence="6" id="KW-1185">Reference proteome</keyword>
<evidence type="ECO:0000313" key="6">
    <source>
        <dbReference type="Proteomes" id="UP000063234"/>
    </source>
</evidence>
<dbReference type="Gene3D" id="3.40.50.261">
    <property type="entry name" value="Succinyl-CoA synthetase domains"/>
    <property type="match status" value="2"/>
</dbReference>
<organism evidence="5 6">
    <name type="scientific">Thermosulfidibacter takaii (strain DSM 17441 / JCM 13301 / NBRC 103674 / ABI70S6)</name>
    <dbReference type="NCBI Taxonomy" id="1298851"/>
    <lineage>
        <taxon>Bacteria</taxon>
        <taxon>Pseudomonadati</taxon>
        <taxon>Thermosulfidibacterota</taxon>
        <taxon>Thermosulfidibacteria</taxon>
        <taxon>Thermosulfidibacterales</taxon>
        <taxon>Thermosulfidibacteraceae</taxon>
    </lineage>
</organism>
<dbReference type="SUPFAM" id="SSF52210">
    <property type="entry name" value="Succinyl-CoA synthetase domains"/>
    <property type="match status" value="2"/>
</dbReference>
<dbReference type="KEGG" id="ttk:TST_1091"/>
<dbReference type="InterPro" id="IPR032875">
    <property type="entry name" value="Succ_CoA_lig_flav_dom"/>
</dbReference>
<dbReference type="InterPro" id="IPR051538">
    <property type="entry name" value="Acyl-CoA_Synth/Transferase"/>
</dbReference>
<dbReference type="GO" id="GO:0005524">
    <property type="term" value="F:ATP binding"/>
    <property type="evidence" value="ECO:0007669"/>
    <property type="project" value="UniProtKB-KW"/>
</dbReference>
<evidence type="ECO:0000259" key="4">
    <source>
        <dbReference type="SMART" id="SM00881"/>
    </source>
</evidence>
<evidence type="ECO:0000256" key="2">
    <source>
        <dbReference type="ARBA" id="ARBA00022741"/>
    </source>
</evidence>
<dbReference type="PANTHER" id="PTHR43334:SF1">
    <property type="entry name" value="3-HYDROXYPROPIONATE--COA LIGASE [ADP-FORMING]"/>
    <property type="match status" value="1"/>
</dbReference>